<evidence type="ECO:0000259" key="13">
    <source>
        <dbReference type="PROSITE" id="PS50157"/>
    </source>
</evidence>
<organism evidence="14 15">
    <name type="scientific">Plectosphaerella plurivora</name>
    <dbReference type="NCBI Taxonomy" id="936078"/>
    <lineage>
        <taxon>Eukaryota</taxon>
        <taxon>Fungi</taxon>
        <taxon>Dikarya</taxon>
        <taxon>Ascomycota</taxon>
        <taxon>Pezizomycotina</taxon>
        <taxon>Sordariomycetes</taxon>
        <taxon>Hypocreomycetidae</taxon>
        <taxon>Glomerellales</taxon>
        <taxon>Plectosphaerellaceae</taxon>
        <taxon>Plectosphaerella</taxon>
    </lineage>
</organism>
<gene>
    <name evidence="14" type="ORF">F5X68DRAFT_63771</name>
</gene>
<evidence type="ECO:0000256" key="8">
    <source>
        <dbReference type="ARBA" id="ARBA00023125"/>
    </source>
</evidence>
<protein>
    <submittedName>
        <fullName evidence="14">Specific RNA polymerase II transcription factor</fullName>
    </submittedName>
</protein>
<feature type="domain" description="C2H2-type" evidence="13">
    <location>
        <begin position="334"/>
        <end position="361"/>
    </location>
</feature>
<proteinExistence type="inferred from homology"/>
<dbReference type="PROSITE" id="PS50157">
    <property type="entry name" value="ZINC_FINGER_C2H2_2"/>
    <property type="match status" value="2"/>
</dbReference>
<accession>A0A9P8V094</accession>
<evidence type="ECO:0000256" key="7">
    <source>
        <dbReference type="ARBA" id="ARBA00023015"/>
    </source>
</evidence>
<feature type="domain" description="C2H2-type" evidence="13">
    <location>
        <begin position="362"/>
        <end position="389"/>
    </location>
</feature>
<keyword evidence="7" id="KW-0805">Transcription regulation</keyword>
<keyword evidence="5 11" id="KW-0863">Zinc-finger</keyword>
<dbReference type="InterPro" id="IPR036236">
    <property type="entry name" value="Znf_C2H2_sf"/>
</dbReference>
<dbReference type="PANTHER" id="PTHR14196:SF12">
    <property type="entry name" value="ZINC FINGER PROTEIN 208-LIKE"/>
    <property type="match status" value="1"/>
</dbReference>
<sequence>MNNNHNAYGHHSTNPSHQSQGQSLGMNNNLKDRRNSPLPPLGGLPGDPNVPRGQHDVVSPGSSSGVHTGSSHNSALSSISQYSHASWSAGAGGASSGFGFGSNTPHHYDHKPASFDSASSGVYTVARPSQGSIDQLPAPSYSAQSQQQHQPQHQQSHHFSNLFGHSNNTPGGSSTLPSHVSATATSPGGIMGHSNSNTSQPPTPSSATAPHDPYNRPPSTQNYFSAASTPHQPSFPAYSPSIPSPPGIGPGSLGLSAPRHLHSHSGMAPPPGYRQYPNGFNMHIPSMNGGPILSNLSNPGGQMSVMSGLPVSPYGPPMHGSIYGSQVAQPERPYKCQQCPQSFNRNHDLKRHTRIHLSVKPFPCGTCEKAFSRKDALKRHRLVKGCGDPSNAENIDNNDGSGNSDASASQSPTIMKRE</sequence>
<dbReference type="GO" id="GO:0000981">
    <property type="term" value="F:DNA-binding transcription factor activity, RNA polymerase II-specific"/>
    <property type="evidence" value="ECO:0007669"/>
    <property type="project" value="TreeGrafter"/>
</dbReference>
<dbReference type="InterPro" id="IPR050717">
    <property type="entry name" value="C2H2-ZF_Transcription_Reg"/>
</dbReference>
<evidence type="ECO:0000256" key="4">
    <source>
        <dbReference type="ARBA" id="ARBA00022737"/>
    </source>
</evidence>
<dbReference type="SUPFAM" id="SSF57667">
    <property type="entry name" value="beta-beta-alpha zinc fingers"/>
    <property type="match status" value="1"/>
</dbReference>
<dbReference type="Gene3D" id="3.30.160.60">
    <property type="entry name" value="Classic Zinc Finger"/>
    <property type="match status" value="2"/>
</dbReference>
<name>A0A9P8V094_9PEZI</name>
<dbReference type="FunFam" id="3.30.160.60:FF:001228">
    <property type="entry name" value="Zinc finger protein 236"/>
    <property type="match status" value="1"/>
</dbReference>
<keyword evidence="4" id="KW-0677">Repeat</keyword>
<evidence type="ECO:0000313" key="14">
    <source>
        <dbReference type="EMBL" id="KAH6662234.1"/>
    </source>
</evidence>
<dbReference type="AlphaFoldDB" id="A0A9P8V094"/>
<feature type="compositionally biased region" description="Polar residues" evidence="12">
    <location>
        <begin position="217"/>
        <end position="232"/>
    </location>
</feature>
<evidence type="ECO:0000256" key="5">
    <source>
        <dbReference type="ARBA" id="ARBA00022771"/>
    </source>
</evidence>
<feature type="compositionally biased region" description="Low complexity" evidence="12">
    <location>
        <begin position="194"/>
        <end position="210"/>
    </location>
</feature>
<evidence type="ECO:0000256" key="12">
    <source>
        <dbReference type="SAM" id="MobiDB-lite"/>
    </source>
</evidence>
<comment type="similarity">
    <text evidence="2">Belongs to the krueppel C2H2-type zinc-finger protein family.</text>
</comment>
<dbReference type="GO" id="GO:0008270">
    <property type="term" value="F:zinc ion binding"/>
    <property type="evidence" value="ECO:0007669"/>
    <property type="project" value="UniProtKB-KW"/>
</dbReference>
<keyword evidence="3" id="KW-0479">Metal-binding</keyword>
<keyword evidence="9" id="KW-0804">Transcription</keyword>
<evidence type="ECO:0000256" key="10">
    <source>
        <dbReference type="ARBA" id="ARBA00023242"/>
    </source>
</evidence>
<feature type="compositionally biased region" description="Polar residues" evidence="12">
    <location>
        <begin position="163"/>
        <end position="186"/>
    </location>
</feature>
<feature type="compositionally biased region" description="Low complexity" evidence="12">
    <location>
        <begin position="397"/>
        <end position="409"/>
    </location>
</feature>
<evidence type="ECO:0000256" key="9">
    <source>
        <dbReference type="ARBA" id="ARBA00023163"/>
    </source>
</evidence>
<evidence type="ECO:0000256" key="3">
    <source>
        <dbReference type="ARBA" id="ARBA00022723"/>
    </source>
</evidence>
<dbReference type="SMART" id="SM00355">
    <property type="entry name" value="ZnF_C2H2"/>
    <property type="match status" value="2"/>
</dbReference>
<feature type="compositionally biased region" description="Low complexity" evidence="12">
    <location>
        <begin position="137"/>
        <end position="158"/>
    </location>
</feature>
<dbReference type="InterPro" id="IPR013087">
    <property type="entry name" value="Znf_C2H2_type"/>
</dbReference>
<dbReference type="OrthoDB" id="8922241at2759"/>
<dbReference type="PANTHER" id="PTHR14196">
    <property type="entry name" value="ODD-SKIPPED - RELATED"/>
    <property type="match status" value="1"/>
</dbReference>
<dbReference type="Proteomes" id="UP000770015">
    <property type="component" value="Unassembled WGS sequence"/>
</dbReference>
<feature type="region of interest" description="Disordered" evidence="12">
    <location>
        <begin position="384"/>
        <end position="418"/>
    </location>
</feature>
<evidence type="ECO:0000256" key="2">
    <source>
        <dbReference type="ARBA" id="ARBA00006991"/>
    </source>
</evidence>
<keyword evidence="15" id="KW-1185">Reference proteome</keyword>
<evidence type="ECO:0000256" key="1">
    <source>
        <dbReference type="ARBA" id="ARBA00004123"/>
    </source>
</evidence>
<evidence type="ECO:0000256" key="6">
    <source>
        <dbReference type="ARBA" id="ARBA00022833"/>
    </source>
</evidence>
<dbReference type="FunFam" id="3.30.160.60:FF:001156">
    <property type="entry name" value="Zinc finger protein 407"/>
    <property type="match status" value="1"/>
</dbReference>
<evidence type="ECO:0000256" key="11">
    <source>
        <dbReference type="PROSITE-ProRule" id="PRU00042"/>
    </source>
</evidence>
<feature type="region of interest" description="Disordered" evidence="12">
    <location>
        <begin position="1"/>
        <end position="74"/>
    </location>
</feature>
<dbReference type="Pfam" id="PF00096">
    <property type="entry name" value="zf-C2H2"/>
    <property type="match status" value="2"/>
</dbReference>
<reference evidence="14" key="1">
    <citation type="journal article" date="2021" name="Nat. Commun.">
        <title>Genetic determinants of endophytism in the Arabidopsis root mycobiome.</title>
        <authorList>
            <person name="Mesny F."/>
            <person name="Miyauchi S."/>
            <person name="Thiergart T."/>
            <person name="Pickel B."/>
            <person name="Atanasova L."/>
            <person name="Karlsson M."/>
            <person name="Huettel B."/>
            <person name="Barry K.W."/>
            <person name="Haridas S."/>
            <person name="Chen C."/>
            <person name="Bauer D."/>
            <person name="Andreopoulos W."/>
            <person name="Pangilinan J."/>
            <person name="LaButti K."/>
            <person name="Riley R."/>
            <person name="Lipzen A."/>
            <person name="Clum A."/>
            <person name="Drula E."/>
            <person name="Henrissat B."/>
            <person name="Kohler A."/>
            <person name="Grigoriev I.V."/>
            <person name="Martin F.M."/>
            <person name="Hacquard S."/>
        </authorList>
    </citation>
    <scope>NUCLEOTIDE SEQUENCE</scope>
    <source>
        <strain evidence="14">MPI-SDFR-AT-0117</strain>
    </source>
</reference>
<dbReference type="GO" id="GO:0005634">
    <property type="term" value="C:nucleus"/>
    <property type="evidence" value="ECO:0007669"/>
    <property type="project" value="UniProtKB-SubCell"/>
</dbReference>
<evidence type="ECO:0000313" key="15">
    <source>
        <dbReference type="Proteomes" id="UP000770015"/>
    </source>
</evidence>
<dbReference type="GO" id="GO:0000977">
    <property type="term" value="F:RNA polymerase II transcription regulatory region sequence-specific DNA binding"/>
    <property type="evidence" value="ECO:0007669"/>
    <property type="project" value="TreeGrafter"/>
</dbReference>
<dbReference type="EMBL" id="JAGSXJ010000047">
    <property type="protein sequence ID" value="KAH6662234.1"/>
    <property type="molecule type" value="Genomic_DNA"/>
</dbReference>
<keyword evidence="8" id="KW-0238">DNA-binding</keyword>
<keyword evidence="6" id="KW-0862">Zinc</keyword>
<feature type="region of interest" description="Disordered" evidence="12">
    <location>
        <begin position="130"/>
        <end position="274"/>
    </location>
</feature>
<dbReference type="PROSITE" id="PS00028">
    <property type="entry name" value="ZINC_FINGER_C2H2_1"/>
    <property type="match status" value="1"/>
</dbReference>
<comment type="subcellular location">
    <subcellularLocation>
        <location evidence="1">Nucleus</location>
    </subcellularLocation>
</comment>
<keyword evidence="10" id="KW-0539">Nucleus</keyword>
<comment type="caution">
    <text evidence="14">The sequence shown here is derived from an EMBL/GenBank/DDBJ whole genome shotgun (WGS) entry which is preliminary data.</text>
</comment>
<feature type="compositionally biased region" description="Polar residues" evidence="12">
    <location>
        <begin position="1"/>
        <end position="29"/>
    </location>
</feature>
<feature type="compositionally biased region" description="Low complexity" evidence="12">
    <location>
        <begin position="56"/>
        <end position="74"/>
    </location>
</feature>